<dbReference type="RefSeq" id="WP_011981671.1">
    <property type="nucleotide sequence ID" value="NC_009664.2"/>
</dbReference>
<proteinExistence type="predicted"/>
<name>A6W8Q1_KINRD</name>
<accession>A6W8Q1</accession>
<dbReference type="STRING" id="266940.Krad_1704"/>
<protein>
    <submittedName>
        <fullName evidence="1">Uncharacterized protein</fullName>
    </submittedName>
</protein>
<dbReference type="EMBL" id="CP000750">
    <property type="protein sequence ID" value="ABS03190.1"/>
    <property type="molecule type" value="Genomic_DNA"/>
</dbReference>
<keyword evidence="2" id="KW-1185">Reference proteome</keyword>
<sequence length="254" mass="27171">MAFPNELSVARLRANWLKFNGDPSPAILSISARYFTGIGDTLITDAPVEVRLQNGRLDIPVPVGDDPDLSRPLQLDIVARINGSPRPKTWTVTVTNDDVETITENGQQLRIVNLNKLLEVDGLPIITLGFVRTVTVGSTAYKPDARGNVILPAFLNQAALADALQGYAKTTDLQSHPTRDQVDDSIDAALTEYTKTAALQRLIRNEIAQMVVAGPGIQVAYDPQAGLLIITNTGGGSTPEAPAGSLQSTFTSTL</sequence>
<evidence type="ECO:0000313" key="2">
    <source>
        <dbReference type="Proteomes" id="UP000001116"/>
    </source>
</evidence>
<evidence type="ECO:0000313" key="1">
    <source>
        <dbReference type="EMBL" id="ABS03190.1"/>
    </source>
</evidence>
<organism evidence="1 2">
    <name type="scientific">Kineococcus radiotolerans (strain ATCC BAA-149 / DSM 14245 / SRS30216)</name>
    <dbReference type="NCBI Taxonomy" id="266940"/>
    <lineage>
        <taxon>Bacteria</taxon>
        <taxon>Bacillati</taxon>
        <taxon>Actinomycetota</taxon>
        <taxon>Actinomycetes</taxon>
        <taxon>Kineosporiales</taxon>
        <taxon>Kineosporiaceae</taxon>
        <taxon>Kineococcus</taxon>
    </lineage>
</organism>
<gene>
    <name evidence="1" type="ordered locus">Krad_1704</name>
</gene>
<dbReference type="Proteomes" id="UP000001116">
    <property type="component" value="Chromosome"/>
</dbReference>
<reference evidence="2" key="1">
    <citation type="journal article" date="2008" name="PLoS ONE">
        <title>Survival in nuclear waste, extreme resistance, and potential applications gleaned from the genome sequence of Kineococcus radiotolerans SRS30216.</title>
        <authorList>
            <person name="Bagwell C.E."/>
            <person name="Bhat S."/>
            <person name="Hawkins G.M."/>
            <person name="Smith B.W."/>
            <person name="Biswas T."/>
            <person name="Hoover T.R."/>
            <person name="Saunders E."/>
            <person name="Han C.S."/>
            <person name="Tsodikov O.V."/>
            <person name="Shimkets L.J."/>
        </authorList>
    </citation>
    <scope>NUCLEOTIDE SEQUENCE [LARGE SCALE GENOMIC DNA]</scope>
    <source>
        <strain evidence="2">ATCC BAA-149 / DSM 14245 / SRS30216</strain>
    </source>
</reference>
<dbReference type="HOGENOM" id="CLU_1093175_0_0_11"/>
<dbReference type="KEGG" id="kra:Krad_1704"/>
<dbReference type="AlphaFoldDB" id="A6W8Q1"/>